<dbReference type="Gene3D" id="3.30.70.270">
    <property type="match status" value="2"/>
</dbReference>
<dbReference type="PANTHER" id="PTHR24559:SF444">
    <property type="entry name" value="REVERSE TRANSCRIPTASE DOMAIN-CONTAINING PROTEIN"/>
    <property type="match status" value="1"/>
</dbReference>
<sequence length="129" mass="15165">MVRSNVSSWGALVLLVEKDGGIRLCVDYRQLNKLTIRNKYLLSRIDDLMEQLRGVSVFDSERHNKVALQPTTTHKNRLTKMLEYHLYSCQFYFAYKKKAPPFKVEAVIQWERPRTLTEIESFVGLTGYY</sequence>
<name>A0A151TSD5_CAJCA</name>
<accession>A0A151TSD5</accession>
<gene>
    <name evidence="1" type="ORF">KK1_009174</name>
</gene>
<dbReference type="SUPFAM" id="SSF56672">
    <property type="entry name" value="DNA/RNA polymerases"/>
    <property type="match status" value="1"/>
</dbReference>
<dbReference type="InterPro" id="IPR043502">
    <property type="entry name" value="DNA/RNA_pol_sf"/>
</dbReference>
<reference evidence="1 2" key="1">
    <citation type="journal article" date="2012" name="Nat. Biotechnol.">
        <title>Draft genome sequence of pigeonpea (Cajanus cajan), an orphan legume crop of resource-poor farmers.</title>
        <authorList>
            <person name="Varshney R.K."/>
            <person name="Chen W."/>
            <person name="Li Y."/>
            <person name="Bharti A.K."/>
            <person name="Saxena R.K."/>
            <person name="Schlueter J.A."/>
            <person name="Donoghue M.T."/>
            <person name="Azam S."/>
            <person name="Fan G."/>
            <person name="Whaley A.M."/>
            <person name="Farmer A.D."/>
            <person name="Sheridan J."/>
            <person name="Iwata A."/>
            <person name="Tuteja R."/>
            <person name="Penmetsa R.V."/>
            <person name="Wu W."/>
            <person name="Upadhyaya H.D."/>
            <person name="Yang S.P."/>
            <person name="Shah T."/>
            <person name="Saxena K.B."/>
            <person name="Michael T."/>
            <person name="McCombie W.R."/>
            <person name="Yang B."/>
            <person name="Zhang G."/>
            <person name="Yang H."/>
            <person name="Wang J."/>
            <person name="Spillane C."/>
            <person name="Cook D.R."/>
            <person name="May G.D."/>
            <person name="Xu X."/>
            <person name="Jackson S.A."/>
        </authorList>
    </citation>
    <scope>NUCLEOTIDE SEQUENCE [LARGE SCALE GENOMIC DNA]</scope>
    <source>
        <strain evidence="2">cv. Asha</strain>
    </source>
</reference>
<dbReference type="Gramene" id="C.cajan_08915.t">
    <property type="protein sequence ID" value="C.cajan_08915.t"/>
    <property type="gene ID" value="C.cajan_08915"/>
</dbReference>
<evidence type="ECO:0000313" key="2">
    <source>
        <dbReference type="Proteomes" id="UP000075243"/>
    </source>
</evidence>
<dbReference type="AlphaFoldDB" id="A0A151TSD5"/>
<proteinExistence type="predicted"/>
<dbReference type="InterPro" id="IPR053134">
    <property type="entry name" value="RNA-dir_DNA_polymerase"/>
</dbReference>
<dbReference type="Gene3D" id="3.10.10.10">
    <property type="entry name" value="HIV Type 1 Reverse Transcriptase, subunit A, domain 1"/>
    <property type="match status" value="1"/>
</dbReference>
<keyword evidence="2" id="KW-1185">Reference proteome</keyword>
<dbReference type="Proteomes" id="UP000075243">
    <property type="component" value="Chromosome 3"/>
</dbReference>
<protein>
    <submittedName>
        <fullName evidence="1">Transposon Ty3-G Gag-Pol polyprotein</fullName>
    </submittedName>
</protein>
<dbReference type="InterPro" id="IPR043128">
    <property type="entry name" value="Rev_trsase/Diguanyl_cyclase"/>
</dbReference>
<evidence type="ECO:0000313" key="1">
    <source>
        <dbReference type="EMBL" id="KYP69967.1"/>
    </source>
</evidence>
<organism evidence="1 2">
    <name type="scientific">Cajanus cajan</name>
    <name type="common">Pigeon pea</name>
    <name type="synonym">Cajanus indicus</name>
    <dbReference type="NCBI Taxonomy" id="3821"/>
    <lineage>
        <taxon>Eukaryota</taxon>
        <taxon>Viridiplantae</taxon>
        <taxon>Streptophyta</taxon>
        <taxon>Embryophyta</taxon>
        <taxon>Tracheophyta</taxon>
        <taxon>Spermatophyta</taxon>
        <taxon>Magnoliopsida</taxon>
        <taxon>eudicotyledons</taxon>
        <taxon>Gunneridae</taxon>
        <taxon>Pentapetalae</taxon>
        <taxon>rosids</taxon>
        <taxon>fabids</taxon>
        <taxon>Fabales</taxon>
        <taxon>Fabaceae</taxon>
        <taxon>Papilionoideae</taxon>
        <taxon>50 kb inversion clade</taxon>
        <taxon>NPAAA clade</taxon>
        <taxon>indigoferoid/millettioid clade</taxon>
        <taxon>Phaseoleae</taxon>
        <taxon>Cajanus</taxon>
    </lineage>
</organism>
<dbReference type="PANTHER" id="PTHR24559">
    <property type="entry name" value="TRANSPOSON TY3-I GAG-POL POLYPROTEIN"/>
    <property type="match status" value="1"/>
</dbReference>
<dbReference type="EMBL" id="CM003605">
    <property type="protein sequence ID" value="KYP69967.1"/>
    <property type="molecule type" value="Genomic_DNA"/>
</dbReference>